<dbReference type="InterPro" id="IPR025269">
    <property type="entry name" value="SAM-like_dom"/>
</dbReference>
<keyword evidence="4" id="KW-1133">Transmembrane helix</keyword>
<evidence type="ECO:0000256" key="2">
    <source>
        <dbReference type="ARBA" id="ARBA00023125"/>
    </source>
</evidence>
<dbReference type="Pfam" id="PF00589">
    <property type="entry name" value="Phage_integrase"/>
    <property type="match status" value="1"/>
</dbReference>
<evidence type="ECO:0000313" key="6">
    <source>
        <dbReference type="EMBL" id="SUB86751.1"/>
    </source>
</evidence>
<keyword evidence="4" id="KW-0472">Membrane</keyword>
<comment type="similarity">
    <text evidence="1">Belongs to the 'phage' integrase family.</text>
</comment>
<organism evidence="6 7">
    <name type="scientific">Prevotella denticola</name>
    <dbReference type="NCBI Taxonomy" id="28129"/>
    <lineage>
        <taxon>Bacteria</taxon>
        <taxon>Pseudomonadati</taxon>
        <taxon>Bacteroidota</taxon>
        <taxon>Bacteroidia</taxon>
        <taxon>Bacteroidales</taxon>
        <taxon>Prevotellaceae</taxon>
        <taxon>Prevotella</taxon>
    </lineage>
</organism>
<dbReference type="SUPFAM" id="SSF56349">
    <property type="entry name" value="DNA breaking-rejoining enzymes"/>
    <property type="match status" value="1"/>
</dbReference>
<evidence type="ECO:0000259" key="5">
    <source>
        <dbReference type="PROSITE" id="PS51898"/>
    </source>
</evidence>
<dbReference type="GO" id="GO:0006310">
    <property type="term" value="P:DNA recombination"/>
    <property type="evidence" value="ECO:0007669"/>
    <property type="project" value="UniProtKB-KW"/>
</dbReference>
<dbReference type="InterPro" id="IPR010998">
    <property type="entry name" value="Integrase_recombinase_N"/>
</dbReference>
<keyword evidence="4" id="KW-0812">Transmembrane</keyword>
<dbReference type="InterPro" id="IPR002104">
    <property type="entry name" value="Integrase_catalytic"/>
</dbReference>
<evidence type="ECO:0000256" key="4">
    <source>
        <dbReference type="SAM" id="Phobius"/>
    </source>
</evidence>
<protein>
    <submittedName>
        <fullName evidence="6">Site-specific tyrosine recombinase XerD</fullName>
    </submittedName>
</protein>
<feature type="transmembrane region" description="Helical" evidence="4">
    <location>
        <begin position="157"/>
        <end position="175"/>
    </location>
</feature>
<dbReference type="Pfam" id="PF13102">
    <property type="entry name" value="Phage_int_SAM_5"/>
    <property type="match status" value="1"/>
</dbReference>
<dbReference type="PANTHER" id="PTHR30349">
    <property type="entry name" value="PHAGE INTEGRASE-RELATED"/>
    <property type="match status" value="1"/>
</dbReference>
<dbReference type="Gene3D" id="1.10.443.10">
    <property type="entry name" value="Intergrase catalytic core"/>
    <property type="match status" value="1"/>
</dbReference>
<accession>A0A379E349</accession>
<sequence>MAWLGVERKQTTCKTGRRKSSVRSYTAFARQQIRMARQREAFCTARNYLTALNSFTVFCRTEEITFPMVTAQRMEDYQAWLRHQGICLNTISCYMRSLRAVYNKGKRQCDSRRGDPFAKVFTGNAVTQKRALDKATVDRLRTASPERGSRQRTAQQLFLFSLYAMGMAFADMAYLRMDDIKGGCIIYRRKKTGQTIRIKIEPCMQTVIDELHQEGSTMVFPLLDSDRPHAMHRQCQAALKQHNRQLKAVAREAGITENITSYMARHTWATLAHERNIPIAVISKAMGHTSERTTRIYIAELNSEIVHTANKEITDWIMDAPLAKRSRN</sequence>
<dbReference type="AlphaFoldDB" id="A0A379E349"/>
<dbReference type="EMBL" id="UGTM01000001">
    <property type="protein sequence ID" value="SUB86751.1"/>
    <property type="molecule type" value="Genomic_DNA"/>
</dbReference>
<evidence type="ECO:0000313" key="7">
    <source>
        <dbReference type="Proteomes" id="UP000255469"/>
    </source>
</evidence>
<keyword evidence="2" id="KW-0238">DNA-binding</keyword>
<dbReference type="Proteomes" id="UP000255469">
    <property type="component" value="Unassembled WGS sequence"/>
</dbReference>
<dbReference type="InterPro" id="IPR011010">
    <property type="entry name" value="DNA_brk_join_enz"/>
</dbReference>
<keyword evidence="3" id="KW-0233">DNA recombination</keyword>
<dbReference type="GO" id="GO:0015074">
    <property type="term" value="P:DNA integration"/>
    <property type="evidence" value="ECO:0007669"/>
    <property type="project" value="InterPro"/>
</dbReference>
<feature type="domain" description="Tyr recombinase" evidence="5">
    <location>
        <begin position="127"/>
        <end position="310"/>
    </location>
</feature>
<evidence type="ECO:0000256" key="3">
    <source>
        <dbReference type="ARBA" id="ARBA00023172"/>
    </source>
</evidence>
<gene>
    <name evidence="6" type="ORF">NCTC13067_00399</name>
</gene>
<dbReference type="InterPro" id="IPR050090">
    <property type="entry name" value="Tyrosine_recombinase_XerCD"/>
</dbReference>
<dbReference type="Gene3D" id="1.10.150.130">
    <property type="match status" value="1"/>
</dbReference>
<reference evidence="6 7" key="1">
    <citation type="submission" date="2018-06" db="EMBL/GenBank/DDBJ databases">
        <authorList>
            <consortium name="Pathogen Informatics"/>
            <person name="Doyle S."/>
        </authorList>
    </citation>
    <scope>NUCLEOTIDE SEQUENCE [LARGE SCALE GENOMIC DNA]</scope>
    <source>
        <strain evidence="6 7">NCTC13067</strain>
    </source>
</reference>
<name>A0A379E349_9BACT</name>
<dbReference type="CDD" id="cd01185">
    <property type="entry name" value="INTN1_C_like"/>
    <property type="match status" value="1"/>
</dbReference>
<dbReference type="PROSITE" id="PS51898">
    <property type="entry name" value="TYR_RECOMBINASE"/>
    <property type="match status" value="1"/>
</dbReference>
<dbReference type="InterPro" id="IPR013762">
    <property type="entry name" value="Integrase-like_cat_sf"/>
</dbReference>
<evidence type="ECO:0000256" key="1">
    <source>
        <dbReference type="ARBA" id="ARBA00008857"/>
    </source>
</evidence>
<dbReference type="GO" id="GO:0003677">
    <property type="term" value="F:DNA binding"/>
    <property type="evidence" value="ECO:0007669"/>
    <property type="project" value="UniProtKB-KW"/>
</dbReference>
<dbReference type="PANTHER" id="PTHR30349:SF64">
    <property type="entry name" value="PROPHAGE INTEGRASE INTD-RELATED"/>
    <property type="match status" value="1"/>
</dbReference>
<proteinExistence type="inferred from homology"/>